<dbReference type="EMBL" id="CAADHO010000007">
    <property type="protein sequence ID" value="VFQ46026.1"/>
    <property type="molecule type" value="Genomic_DNA"/>
</dbReference>
<protein>
    <recommendedName>
        <fullName evidence="3">Hd domain</fullName>
    </recommendedName>
</protein>
<reference evidence="1 2" key="1">
    <citation type="submission" date="2019-03" db="EMBL/GenBank/DDBJ databases">
        <authorList>
            <person name="Nijsse B."/>
        </authorList>
    </citation>
    <scope>NUCLEOTIDE SEQUENCE [LARGE SCALE GENOMIC DNA]</scope>
    <source>
        <strain evidence="1">Desulfoluna butyratoxydans MSL71</strain>
    </source>
</reference>
<sequence length="180" mass="20652">MQTIHDPIPIVEELFTPWKASLAGEYRGYRNHVYRMLHFCFGLAPCSDADREKLCIAGVFHDMGLWIDDSFDYIPASIPPALACLKGRNLSAHSHEISLMISEHHKLREYREKAFPLVELFRKGDLVDVSLGLCRFGLDNAYVRAVRGHFPNAGFHVKLARRAARWVVRHPLDPAPMMKW</sequence>
<dbReference type="RefSeq" id="WP_180143259.1">
    <property type="nucleotide sequence ID" value="NZ_CAADHO010000007.1"/>
</dbReference>
<dbReference type="Gene3D" id="1.10.3210.10">
    <property type="entry name" value="Hypothetical protein af1432"/>
    <property type="match status" value="1"/>
</dbReference>
<name>A0A4U8YPA6_9BACT</name>
<dbReference type="SUPFAM" id="SSF109604">
    <property type="entry name" value="HD-domain/PDEase-like"/>
    <property type="match status" value="1"/>
</dbReference>
<dbReference type="Proteomes" id="UP000507962">
    <property type="component" value="Unassembled WGS sequence"/>
</dbReference>
<organism evidence="1 2">
    <name type="scientific">Desulfoluna butyratoxydans</name>
    <dbReference type="NCBI Taxonomy" id="231438"/>
    <lineage>
        <taxon>Bacteria</taxon>
        <taxon>Pseudomonadati</taxon>
        <taxon>Thermodesulfobacteriota</taxon>
        <taxon>Desulfobacteria</taxon>
        <taxon>Desulfobacterales</taxon>
        <taxon>Desulfolunaceae</taxon>
        <taxon>Desulfoluna</taxon>
    </lineage>
</organism>
<proteinExistence type="predicted"/>
<evidence type="ECO:0008006" key="3">
    <source>
        <dbReference type="Google" id="ProtNLM"/>
    </source>
</evidence>
<gene>
    <name evidence="1" type="ORF">MSL71_36890</name>
</gene>
<accession>A0A4U8YPA6</accession>
<keyword evidence="2" id="KW-1185">Reference proteome</keyword>
<evidence type="ECO:0000313" key="1">
    <source>
        <dbReference type="EMBL" id="VFQ46026.1"/>
    </source>
</evidence>
<dbReference type="AlphaFoldDB" id="A0A4U8YPA6"/>
<evidence type="ECO:0000313" key="2">
    <source>
        <dbReference type="Proteomes" id="UP000507962"/>
    </source>
</evidence>